<comment type="caution">
    <text evidence="1">The sequence shown here is derived from an EMBL/GenBank/DDBJ whole genome shotgun (WGS) entry which is preliminary data.</text>
</comment>
<organism evidence="1 2">
    <name type="scientific">Roseomonas marmotae</name>
    <dbReference type="NCBI Taxonomy" id="2768161"/>
    <lineage>
        <taxon>Bacteria</taxon>
        <taxon>Pseudomonadati</taxon>
        <taxon>Pseudomonadota</taxon>
        <taxon>Alphaproteobacteria</taxon>
        <taxon>Acetobacterales</taxon>
        <taxon>Roseomonadaceae</taxon>
        <taxon>Roseomonas</taxon>
    </lineage>
</organism>
<gene>
    <name evidence="1" type="ORF">IAI60_05820</name>
</gene>
<dbReference type="InterPro" id="IPR018684">
    <property type="entry name" value="DUF2171"/>
</dbReference>
<reference evidence="1 2" key="1">
    <citation type="submission" date="2020-09" db="EMBL/GenBank/DDBJ databases">
        <title>Roseomonas.</title>
        <authorList>
            <person name="Zhu W."/>
        </authorList>
    </citation>
    <scope>NUCLEOTIDE SEQUENCE [LARGE SCALE GENOMIC DNA]</scope>
    <source>
        <strain evidence="1 2">1311</strain>
    </source>
</reference>
<dbReference type="EMBL" id="JACTNF010000004">
    <property type="protein sequence ID" value="MBO1074121.1"/>
    <property type="molecule type" value="Genomic_DNA"/>
</dbReference>
<protein>
    <submittedName>
        <fullName evidence="1">DUF2171 domain-containing protein</fullName>
    </submittedName>
</protein>
<accession>A0ABS3KCN9</accession>
<proteinExistence type="predicted"/>
<sequence length="85" mass="9399">MADASQISEHIEVVGFDGGHVGTVEDLEGRRLKPAKNDLAAGGEHHYLHLDLVEAVQEGKIVLNRAKAEAKDEWGRETRRLSDQQ</sequence>
<dbReference type="RefSeq" id="WP_207445825.1">
    <property type="nucleotide sequence ID" value="NZ_CP061091.1"/>
</dbReference>
<dbReference type="Proteomes" id="UP001518990">
    <property type="component" value="Unassembled WGS sequence"/>
</dbReference>
<evidence type="ECO:0000313" key="1">
    <source>
        <dbReference type="EMBL" id="MBO1074121.1"/>
    </source>
</evidence>
<name>A0ABS3KCN9_9PROT</name>
<dbReference type="Pfam" id="PF09939">
    <property type="entry name" value="DUF2171"/>
    <property type="match status" value="1"/>
</dbReference>
<keyword evidence="2" id="KW-1185">Reference proteome</keyword>
<evidence type="ECO:0000313" key="2">
    <source>
        <dbReference type="Proteomes" id="UP001518990"/>
    </source>
</evidence>